<dbReference type="Gene3D" id="3.20.20.150">
    <property type="entry name" value="Divalent-metal-dependent TIM barrel enzymes"/>
    <property type="match status" value="1"/>
</dbReference>
<dbReference type="InterPro" id="IPR036237">
    <property type="entry name" value="Xyl_isomerase-like_sf"/>
</dbReference>
<accession>A0ABY5H1V8</accession>
<dbReference type="PANTHER" id="PTHR12110:SF48">
    <property type="entry name" value="BLL3656 PROTEIN"/>
    <property type="match status" value="1"/>
</dbReference>
<dbReference type="SUPFAM" id="SSF51658">
    <property type="entry name" value="Xylose isomerase-like"/>
    <property type="match status" value="1"/>
</dbReference>
<name>A0ABY5H1V8_9PSED</name>
<dbReference type="Proteomes" id="UP001059672">
    <property type="component" value="Chromosome"/>
</dbReference>
<evidence type="ECO:0000313" key="3">
    <source>
        <dbReference type="EMBL" id="UTW05984.1"/>
    </source>
</evidence>
<sequence>MKSFRMKSLAALCLTLAGGLSSTGVLAQEGPSGQQLLASHWMHAGPTEPFSGRMWSSWSFQDRVEELGRVGFTGIGLFQDDIAYILKNEAQGETRTEKLQWMKEQLDKNGIKTVELEFLVNWMYPEGHPKRLEEQEIRDLLLEAGKVLKARHLKVGNIFGVVAPVAQLKETFADMCADTKQAGMKLGMEIMPPDPNSRTLKQALEWIGNDPDCGIYLDTWHVNHISTITYDDIAALKPGNIVAVELDDGFVPEPELQHVFNEVGSPGFIEQTVNLRRIPGDGNFDVVGFIKAVKASGYTGPWGNEILSEEYRRLPKEIAYRRVFNATSEHMEKAKQ</sequence>
<evidence type="ECO:0000313" key="4">
    <source>
        <dbReference type="Proteomes" id="UP001059672"/>
    </source>
</evidence>
<keyword evidence="1" id="KW-0732">Signal</keyword>
<reference evidence="3" key="1">
    <citation type="submission" date="2021-04" db="EMBL/GenBank/DDBJ databases">
        <title>Oceanospirillales bacteria with DddD are important DMSP degraders in coastal seawater.</title>
        <authorList>
            <person name="Liu J."/>
        </authorList>
    </citation>
    <scope>NUCLEOTIDE SEQUENCE</scope>
    <source>
        <strain evidence="3">D13-4</strain>
    </source>
</reference>
<dbReference type="Pfam" id="PF01261">
    <property type="entry name" value="AP_endonuc_2"/>
    <property type="match status" value="1"/>
</dbReference>
<evidence type="ECO:0000259" key="2">
    <source>
        <dbReference type="Pfam" id="PF01261"/>
    </source>
</evidence>
<dbReference type="PANTHER" id="PTHR12110">
    <property type="entry name" value="HYDROXYPYRUVATE ISOMERASE"/>
    <property type="match status" value="1"/>
</dbReference>
<feature type="domain" description="Xylose isomerase-like TIM barrel" evidence="2">
    <location>
        <begin position="68"/>
        <end position="310"/>
    </location>
</feature>
<dbReference type="InterPro" id="IPR013022">
    <property type="entry name" value="Xyl_isomerase-like_TIM-brl"/>
</dbReference>
<dbReference type="EMBL" id="CP073346">
    <property type="protein sequence ID" value="UTW05984.1"/>
    <property type="molecule type" value="Genomic_DNA"/>
</dbReference>
<keyword evidence="4" id="KW-1185">Reference proteome</keyword>
<evidence type="ECO:0000256" key="1">
    <source>
        <dbReference type="SAM" id="SignalP"/>
    </source>
</evidence>
<dbReference type="RefSeq" id="WP_255836561.1">
    <property type="nucleotide sequence ID" value="NZ_CP073346.1"/>
</dbReference>
<protein>
    <submittedName>
        <fullName evidence="3">TIM barrel protein</fullName>
    </submittedName>
</protein>
<organism evidence="3 4">
    <name type="scientific">Pseudomonas benzenivorans</name>
    <dbReference type="NCBI Taxonomy" id="556533"/>
    <lineage>
        <taxon>Bacteria</taxon>
        <taxon>Pseudomonadati</taxon>
        <taxon>Pseudomonadota</taxon>
        <taxon>Gammaproteobacteria</taxon>
        <taxon>Pseudomonadales</taxon>
        <taxon>Pseudomonadaceae</taxon>
        <taxon>Pseudomonas</taxon>
    </lineage>
</organism>
<feature type="signal peptide" evidence="1">
    <location>
        <begin position="1"/>
        <end position="27"/>
    </location>
</feature>
<proteinExistence type="predicted"/>
<gene>
    <name evidence="3" type="ORF">KDW96_12355</name>
</gene>
<dbReference type="InterPro" id="IPR050312">
    <property type="entry name" value="IolE/XylAMocC-like"/>
</dbReference>
<feature type="chain" id="PRO_5046407605" evidence="1">
    <location>
        <begin position="28"/>
        <end position="336"/>
    </location>
</feature>